<evidence type="ECO:0000256" key="2">
    <source>
        <dbReference type="SAM" id="Phobius"/>
    </source>
</evidence>
<evidence type="ECO:0000313" key="3">
    <source>
        <dbReference type="Proteomes" id="UP000095282"/>
    </source>
</evidence>
<dbReference type="PANTHER" id="PTHR35178">
    <property type="entry name" value="FOLATE RECEPTOR HOMOLOG-RELATED"/>
    <property type="match status" value="1"/>
</dbReference>
<dbReference type="WBParaSite" id="Csp11.Scaffold628.g7022.t1">
    <property type="protein sequence ID" value="Csp11.Scaffold628.g7022.t1"/>
    <property type="gene ID" value="Csp11.Scaffold628.g7022"/>
</dbReference>
<dbReference type="AlphaFoldDB" id="A0A1I7TL81"/>
<accession>A0A1I7TL81</accession>
<evidence type="ECO:0000313" key="4">
    <source>
        <dbReference type="WBParaSite" id="Csp11.Scaffold628.g7022.t1"/>
    </source>
</evidence>
<organism evidence="3 4">
    <name type="scientific">Caenorhabditis tropicalis</name>
    <dbReference type="NCBI Taxonomy" id="1561998"/>
    <lineage>
        <taxon>Eukaryota</taxon>
        <taxon>Metazoa</taxon>
        <taxon>Ecdysozoa</taxon>
        <taxon>Nematoda</taxon>
        <taxon>Chromadorea</taxon>
        <taxon>Rhabditida</taxon>
        <taxon>Rhabditina</taxon>
        <taxon>Rhabditomorpha</taxon>
        <taxon>Rhabditoidea</taxon>
        <taxon>Rhabditidae</taxon>
        <taxon>Peloderinae</taxon>
        <taxon>Caenorhabditis</taxon>
    </lineage>
</organism>
<dbReference type="eggNOG" id="ENOG502RQSM">
    <property type="taxonomic scope" value="Eukaryota"/>
</dbReference>
<keyword evidence="2" id="KW-0812">Transmembrane</keyword>
<proteinExistence type="predicted"/>
<reference evidence="4" key="1">
    <citation type="submission" date="2016-11" db="UniProtKB">
        <authorList>
            <consortium name="WormBaseParasite"/>
        </authorList>
    </citation>
    <scope>IDENTIFICATION</scope>
</reference>
<protein>
    <submittedName>
        <fullName evidence="4">Autophagy-related protein 27</fullName>
    </submittedName>
</protein>
<keyword evidence="2" id="KW-0472">Membrane</keyword>
<feature type="region of interest" description="Disordered" evidence="1">
    <location>
        <begin position="329"/>
        <end position="402"/>
    </location>
</feature>
<dbReference type="PANTHER" id="PTHR35178:SF1">
    <property type="entry name" value="CUB DOMAIN-CONTAINING PROTEIN-RELATED"/>
    <property type="match status" value="1"/>
</dbReference>
<dbReference type="Proteomes" id="UP000095282">
    <property type="component" value="Unplaced"/>
</dbReference>
<name>A0A1I7TL81_9PELO</name>
<keyword evidence="3" id="KW-1185">Reference proteome</keyword>
<feature type="transmembrane region" description="Helical" evidence="2">
    <location>
        <begin position="213"/>
        <end position="237"/>
    </location>
</feature>
<feature type="compositionally biased region" description="Polar residues" evidence="1">
    <location>
        <begin position="393"/>
        <end position="402"/>
    </location>
</feature>
<sequence length="402" mass="45978">MNLKFGLLLSVTIVSIVLFIGHIVSEYFDIFSTPSNSFSASNINEPLTPQEIPGLSGSSSRTCNQCVSGNFLSKRWLMQDDRVAQRMGWIDAWTGTDCLKGNVNYYHNCQTTCLTIEIQNIIDVPKSIYEGIMMDCADDLIYNSPDIPREGYKHEPISMVFEKNETFVNDRLRHRITYKFTTASSKDPKQLAIKFQRIYSGLSNQKPTTGTNYIYTIIYGIFVGLLVMATCAVWWFYNRRESNGNRNTTLSRWRMFDRVKNYRKNAVQLNFHQLLATYHVAPLVRHENDPIYDVPPALETNNYDVVQSPVLQPQNEVVYDIPYEPATSLNHTYHMPGETSEPEWDESSIETTQEDLIGKQINDQGENKTKEQASDTNNQPVDATKNNDESETPILTNKNESV</sequence>
<evidence type="ECO:0000256" key="1">
    <source>
        <dbReference type="SAM" id="MobiDB-lite"/>
    </source>
</evidence>
<keyword evidence="2" id="KW-1133">Transmembrane helix</keyword>